<dbReference type="SUPFAM" id="SSF103473">
    <property type="entry name" value="MFS general substrate transporter"/>
    <property type="match status" value="1"/>
</dbReference>
<evidence type="ECO:0000256" key="2">
    <source>
        <dbReference type="ARBA" id="ARBA00008240"/>
    </source>
</evidence>
<feature type="transmembrane region" description="Helical" evidence="10">
    <location>
        <begin position="160"/>
        <end position="183"/>
    </location>
</feature>
<dbReference type="RefSeq" id="WP_394834273.1">
    <property type="nucleotide sequence ID" value="NZ_CP089929.1"/>
</dbReference>
<organism evidence="12 13">
    <name type="scientific">Pendulispora rubella</name>
    <dbReference type="NCBI Taxonomy" id="2741070"/>
    <lineage>
        <taxon>Bacteria</taxon>
        <taxon>Pseudomonadati</taxon>
        <taxon>Myxococcota</taxon>
        <taxon>Myxococcia</taxon>
        <taxon>Myxococcales</taxon>
        <taxon>Sorangiineae</taxon>
        <taxon>Pendulisporaceae</taxon>
        <taxon>Pendulispora</taxon>
    </lineage>
</organism>
<feature type="transmembrane region" description="Helical" evidence="10">
    <location>
        <begin position="310"/>
        <end position="331"/>
    </location>
</feature>
<keyword evidence="5 10" id="KW-0812">Transmembrane</keyword>
<feature type="domain" description="Major facilitator superfamily (MFS) profile" evidence="11">
    <location>
        <begin position="23"/>
        <end position="428"/>
    </location>
</feature>
<feature type="transmembrane region" description="Helical" evidence="10">
    <location>
        <begin position="244"/>
        <end position="263"/>
    </location>
</feature>
<gene>
    <name evidence="12" type="ORF">LVJ94_48020</name>
</gene>
<evidence type="ECO:0000313" key="12">
    <source>
        <dbReference type="EMBL" id="WXB04629.1"/>
    </source>
</evidence>
<dbReference type="Proteomes" id="UP001374803">
    <property type="component" value="Chromosome"/>
</dbReference>
<feature type="transmembrane region" description="Helical" evidence="10">
    <location>
        <begin position="405"/>
        <end position="423"/>
    </location>
</feature>
<feature type="transmembrane region" description="Helical" evidence="10">
    <location>
        <begin position="372"/>
        <end position="393"/>
    </location>
</feature>
<feature type="transmembrane region" description="Helical" evidence="10">
    <location>
        <begin position="62"/>
        <end position="84"/>
    </location>
</feature>
<dbReference type="PANTHER" id="PTHR43528:SF1">
    <property type="entry name" value="ALPHA-KETOGLUTARATE PERMEASE"/>
    <property type="match status" value="1"/>
</dbReference>
<dbReference type="Pfam" id="PF00083">
    <property type="entry name" value="Sugar_tr"/>
    <property type="match status" value="1"/>
</dbReference>
<dbReference type="Gene3D" id="1.20.1250.20">
    <property type="entry name" value="MFS general substrate transporter like domains"/>
    <property type="match status" value="1"/>
</dbReference>
<evidence type="ECO:0000256" key="4">
    <source>
        <dbReference type="ARBA" id="ARBA00022475"/>
    </source>
</evidence>
<name>A0ABZ2L107_9BACT</name>
<dbReference type="InterPro" id="IPR051084">
    <property type="entry name" value="H+-coupled_symporters"/>
</dbReference>
<evidence type="ECO:0000256" key="8">
    <source>
        <dbReference type="ARBA" id="ARBA00023136"/>
    </source>
</evidence>
<evidence type="ECO:0000256" key="10">
    <source>
        <dbReference type="SAM" id="Phobius"/>
    </source>
</evidence>
<feature type="transmembrane region" description="Helical" evidence="10">
    <location>
        <begin position="337"/>
        <end position="360"/>
    </location>
</feature>
<keyword evidence="8 10" id="KW-0472">Membrane</keyword>
<evidence type="ECO:0000256" key="6">
    <source>
        <dbReference type="ARBA" id="ARBA00022847"/>
    </source>
</evidence>
<protein>
    <submittedName>
        <fullName evidence="12">MFS transporter</fullName>
    </submittedName>
</protein>
<dbReference type="NCBIfam" id="NF007710">
    <property type="entry name" value="PRK10406.1"/>
    <property type="match status" value="1"/>
</dbReference>
<keyword evidence="7 10" id="KW-1133">Transmembrane helix</keyword>
<feature type="transmembrane region" description="Helical" evidence="10">
    <location>
        <begin position="195"/>
        <end position="214"/>
    </location>
</feature>
<dbReference type="Pfam" id="PF07690">
    <property type="entry name" value="MFS_1"/>
    <property type="match status" value="1"/>
</dbReference>
<evidence type="ECO:0000256" key="9">
    <source>
        <dbReference type="SAM" id="MobiDB-lite"/>
    </source>
</evidence>
<keyword evidence="6" id="KW-0769">Symport</keyword>
<dbReference type="InterPro" id="IPR005828">
    <property type="entry name" value="MFS_sugar_transport-like"/>
</dbReference>
<evidence type="ECO:0000256" key="3">
    <source>
        <dbReference type="ARBA" id="ARBA00022448"/>
    </source>
</evidence>
<reference evidence="12" key="1">
    <citation type="submission" date="2021-12" db="EMBL/GenBank/DDBJ databases">
        <title>Discovery of the Pendulisporaceae a myxobacterial family with distinct sporulation behavior and unique specialized metabolism.</title>
        <authorList>
            <person name="Garcia R."/>
            <person name="Popoff A."/>
            <person name="Bader C.D."/>
            <person name="Loehr J."/>
            <person name="Walesch S."/>
            <person name="Walt C."/>
            <person name="Boldt J."/>
            <person name="Bunk B."/>
            <person name="Haeckl F.J.F.P.J."/>
            <person name="Gunesch A.P."/>
            <person name="Birkelbach J."/>
            <person name="Nuebel U."/>
            <person name="Pietschmann T."/>
            <person name="Bach T."/>
            <person name="Mueller R."/>
        </authorList>
    </citation>
    <scope>NUCLEOTIDE SEQUENCE</scope>
    <source>
        <strain evidence="12">MSr11367</strain>
    </source>
</reference>
<keyword evidence="3" id="KW-0813">Transport</keyword>
<feature type="compositionally biased region" description="Low complexity" evidence="9">
    <location>
        <begin position="437"/>
        <end position="446"/>
    </location>
</feature>
<dbReference type="InterPro" id="IPR036259">
    <property type="entry name" value="MFS_trans_sf"/>
</dbReference>
<dbReference type="InterPro" id="IPR020846">
    <property type="entry name" value="MFS_dom"/>
</dbReference>
<dbReference type="PROSITE" id="PS00217">
    <property type="entry name" value="SUGAR_TRANSPORT_2"/>
    <property type="match status" value="1"/>
</dbReference>
<feature type="transmembrane region" description="Helical" evidence="10">
    <location>
        <begin position="283"/>
        <end position="303"/>
    </location>
</feature>
<dbReference type="InterPro" id="IPR005829">
    <property type="entry name" value="Sugar_transporter_CS"/>
</dbReference>
<dbReference type="InterPro" id="IPR011701">
    <property type="entry name" value="MFS"/>
</dbReference>
<feature type="transmembrane region" description="Helical" evidence="10">
    <location>
        <begin position="122"/>
        <end position="139"/>
    </location>
</feature>
<proteinExistence type="inferred from homology"/>
<accession>A0ABZ2L107</accession>
<evidence type="ECO:0000256" key="7">
    <source>
        <dbReference type="ARBA" id="ARBA00022989"/>
    </source>
</evidence>
<comment type="similarity">
    <text evidence="2">Belongs to the major facilitator superfamily. Metabolite:H+ Symporter (MHS) family (TC 2.A.1.6) family.</text>
</comment>
<dbReference type="PANTHER" id="PTHR43528">
    <property type="entry name" value="ALPHA-KETOGLUTARATE PERMEASE"/>
    <property type="match status" value="1"/>
</dbReference>
<comment type="subcellular location">
    <subcellularLocation>
        <location evidence="1">Cell membrane</location>
        <topology evidence="1">Multi-pass membrane protein</topology>
    </subcellularLocation>
</comment>
<feature type="region of interest" description="Disordered" evidence="9">
    <location>
        <begin position="432"/>
        <end position="454"/>
    </location>
</feature>
<evidence type="ECO:0000313" key="13">
    <source>
        <dbReference type="Proteomes" id="UP001374803"/>
    </source>
</evidence>
<sequence>MHDAPARHDPAPTGTAPKSPVLAIIGASSGNLVEWFDFYTYSFTAIYFASAFFPSGDPTTELLNTAGVFAVGFFMRPLGGWLFGRLADKLGRRTSMMVSVLMMCFGSLMVACLPTYATVGKLAPALLLVARLIQGLSVGGEYGTSATYMSEVAVAGKRGFYASFQYVTLIGGQLLAVLALVILQQLLSADELKAWGWRIPFVLGALGAVVALFLRRSLVETSSAETRHDEKAGTLRGVLQHPRALLIVLGYTAGGSLVFYTYSTYMQKYLVNTAHLARETASQVMTAVLFCYMLMQPAFGALSDRIGRRASMLCFGVFTTLGTVPLLTALGQVQSPMAAFALLLLALAGVSFYTSISGLVKAEMFPPEIRALAVGLSYAIGNAAFGGTAEYVALRFKAHGLERGYFWYVTVLAAVALLASWAMPDPRKHGYLRDEAAPPGKGAPAPSAVENVDG</sequence>
<evidence type="ECO:0000259" key="11">
    <source>
        <dbReference type="PROSITE" id="PS50850"/>
    </source>
</evidence>
<feature type="transmembrane region" description="Helical" evidence="10">
    <location>
        <begin position="96"/>
        <end position="116"/>
    </location>
</feature>
<dbReference type="PROSITE" id="PS50850">
    <property type="entry name" value="MFS"/>
    <property type="match status" value="1"/>
</dbReference>
<evidence type="ECO:0000256" key="1">
    <source>
        <dbReference type="ARBA" id="ARBA00004651"/>
    </source>
</evidence>
<evidence type="ECO:0000256" key="5">
    <source>
        <dbReference type="ARBA" id="ARBA00022692"/>
    </source>
</evidence>
<dbReference type="CDD" id="cd17367">
    <property type="entry name" value="MFS_KgtP"/>
    <property type="match status" value="1"/>
</dbReference>
<keyword evidence="13" id="KW-1185">Reference proteome</keyword>
<dbReference type="EMBL" id="CP089983">
    <property type="protein sequence ID" value="WXB04629.1"/>
    <property type="molecule type" value="Genomic_DNA"/>
</dbReference>
<keyword evidence="4" id="KW-1003">Cell membrane</keyword>